<feature type="compositionally biased region" description="Low complexity" evidence="1">
    <location>
        <begin position="9"/>
        <end position="19"/>
    </location>
</feature>
<proteinExistence type="predicted"/>
<evidence type="ECO:0000256" key="1">
    <source>
        <dbReference type="SAM" id="MobiDB-lite"/>
    </source>
</evidence>
<dbReference type="EMBL" id="JAGKQM010000001">
    <property type="protein sequence ID" value="KAH0942548.1"/>
    <property type="molecule type" value="Genomic_DNA"/>
</dbReference>
<reference evidence="2 3" key="1">
    <citation type="submission" date="2021-05" db="EMBL/GenBank/DDBJ databases">
        <title>Genome Assembly of Synthetic Allotetraploid Brassica napus Reveals Homoeologous Exchanges between Subgenomes.</title>
        <authorList>
            <person name="Davis J.T."/>
        </authorList>
    </citation>
    <scope>NUCLEOTIDE SEQUENCE [LARGE SCALE GENOMIC DNA]</scope>
    <source>
        <strain evidence="3">cv. Da-Ae</strain>
        <tissue evidence="2">Seedling</tissue>
    </source>
</reference>
<dbReference type="Proteomes" id="UP000824890">
    <property type="component" value="Unassembled WGS sequence"/>
</dbReference>
<evidence type="ECO:0000313" key="3">
    <source>
        <dbReference type="Proteomes" id="UP000824890"/>
    </source>
</evidence>
<sequence length="245" mass="28759">VASNRRRNTNSGRTNNSNRTIEDAVPPSETTLRKWKMLMSFTSISVDPDIYASDSWCKERESISTNNLIIIKTYIYIYISMKECKLTKGLNRKPPEFWEIMRYMMFNHNLNTLHGKEEKSWTKEEDEVYRATINDDTHIQRAQQRSRLNAQPIGRHSGSGPRGGHVIGSGSQGEFQRHSLQQFRPGAFDQYFYDEWKKTEEILPALNVLKEIFDWTCLNTLKELVFWRKYFLDIAGSHDEDNYNC</sequence>
<accession>A0ABQ8EP79</accession>
<keyword evidence="3" id="KW-1185">Reference proteome</keyword>
<protein>
    <submittedName>
        <fullName evidence="2">Uncharacterized protein</fullName>
    </submittedName>
</protein>
<name>A0ABQ8EP79_BRANA</name>
<comment type="caution">
    <text evidence="2">The sequence shown here is derived from an EMBL/GenBank/DDBJ whole genome shotgun (WGS) entry which is preliminary data.</text>
</comment>
<evidence type="ECO:0000313" key="2">
    <source>
        <dbReference type="EMBL" id="KAH0942548.1"/>
    </source>
</evidence>
<feature type="region of interest" description="Disordered" evidence="1">
    <location>
        <begin position="151"/>
        <end position="172"/>
    </location>
</feature>
<feature type="region of interest" description="Disordered" evidence="1">
    <location>
        <begin position="1"/>
        <end position="24"/>
    </location>
</feature>
<organism evidence="2 3">
    <name type="scientific">Brassica napus</name>
    <name type="common">Rape</name>
    <dbReference type="NCBI Taxonomy" id="3708"/>
    <lineage>
        <taxon>Eukaryota</taxon>
        <taxon>Viridiplantae</taxon>
        <taxon>Streptophyta</taxon>
        <taxon>Embryophyta</taxon>
        <taxon>Tracheophyta</taxon>
        <taxon>Spermatophyta</taxon>
        <taxon>Magnoliopsida</taxon>
        <taxon>eudicotyledons</taxon>
        <taxon>Gunneridae</taxon>
        <taxon>Pentapetalae</taxon>
        <taxon>rosids</taxon>
        <taxon>malvids</taxon>
        <taxon>Brassicales</taxon>
        <taxon>Brassicaceae</taxon>
        <taxon>Brassiceae</taxon>
        <taxon>Brassica</taxon>
    </lineage>
</organism>
<feature type="non-terminal residue" evidence="2">
    <location>
        <position position="1"/>
    </location>
</feature>
<feature type="compositionally biased region" description="Gly residues" evidence="1">
    <location>
        <begin position="160"/>
        <end position="171"/>
    </location>
</feature>
<gene>
    <name evidence="2" type="ORF">HID58_002185</name>
</gene>